<evidence type="ECO:0000256" key="3">
    <source>
        <dbReference type="ARBA" id="ARBA00012438"/>
    </source>
</evidence>
<dbReference type="GO" id="GO:0005524">
    <property type="term" value="F:ATP binding"/>
    <property type="evidence" value="ECO:0007669"/>
    <property type="project" value="UniProtKB-KW"/>
</dbReference>
<reference evidence="12 13" key="1">
    <citation type="submission" date="2020-07" db="EMBL/GenBank/DDBJ databases">
        <title>Sequencing the genomes of 1000 actinobacteria strains.</title>
        <authorList>
            <person name="Klenk H.-P."/>
        </authorList>
    </citation>
    <scope>NUCLEOTIDE SEQUENCE [LARGE SCALE GENOMIC DNA]</scope>
    <source>
        <strain evidence="12 13">DSM 19082</strain>
    </source>
</reference>
<dbReference type="EMBL" id="JACCBF010000001">
    <property type="protein sequence ID" value="NYD32237.1"/>
    <property type="molecule type" value="Genomic_DNA"/>
</dbReference>
<dbReference type="InterPro" id="IPR036890">
    <property type="entry name" value="HATPase_C_sf"/>
</dbReference>
<evidence type="ECO:0000313" key="12">
    <source>
        <dbReference type="EMBL" id="NYD32237.1"/>
    </source>
</evidence>
<dbReference type="GO" id="GO:0007234">
    <property type="term" value="P:osmosensory signaling via phosphorelay pathway"/>
    <property type="evidence" value="ECO:0007669"/>
    <property type="project" value="TreeGrafter"/>
</dbReference>
<protein>
    <recommendedName>
        <fullName evidence="10">Sensor-like histidine kinase SenX3</fullName>
        <ecNumber evidence="3">2.7.13.3</ecNumber>
    </recommendedName>
</protein>
<dbReference type="InterPro" id="IPR036097">
    <property type="entry name" value="HisK_dim/P_sf"/>
</dbReference>
<evidence type="ECO:0000256" key="2">
    <source>
        <dbReference type="ARBA" id="ARBA00004236"/>
    </source>
</evidence>
<evidence type="ECO:0000256" key="9">
    <source>
        <dbReference type="ARBA" id="ARBA00023012"/>
    </source>
</evidence>
<sequence>MEVDASLTRTLELLAEGVIEFAGFRVAAVSVLDAGLLHTVAVVGDDAAAAQLVDQRTPVELLERELAAADTWGALRFVPAERAGGHLDEHVWVPDVVPLQEPDAWRSRDLLCGLLHDPAGQLRGVLWVDLPADGRRPGAAQRSTLQMYVRLAERALVTALERDDLELRVEHEHAVAEYRRSIIDVLSHELRGTAAAIAHTVDSLRHEPGLGDVVTAGLEVVHGGTERLRSVVDDMAALAKLGRTDVPLRVLTTDLGHLAREAVALHGAEARRRGVTLDLEVLAGSTLRGDPEDLDRMVTNLVSNAVKYSEPGGRVLVRVAPGPSWVVLTVSDVGIGIDTADRDRVFEEFFRSRHRAVRRRPGAGLGLAIVRRVVTLHGGVVRVDSALGAGATFTVELPRAGVVPEVG</sequence>
<comment type="catalytic activity">
    <reaction evidence="1">
        <text>ATP + protein L-histidine = ADP + protein N-phospho-L-histidine.</text>
        <dbReference type="EC" id="2.7.13.3"/>
    </reaction>
</comment>
<organism evidence="12 13">
    <name type="scientific">Nocardioides kongjuensis</name>
    <dbReference type="NCBI Taxonomy" id="349522"/>
    <lineage>
        <taxon>Bacteria</taxon>
        <taxon>Bacillati</taxon>
        <taxon>Actinomycetota</taxon>
        <taxon>Actinomycetes</taxon>
        <taxon>Propionibacteriales</taxon>
        <taxon>Nocardioidaceae</taxon>
        <taxon>Nocardioides</taxon>
    </lineage>
</organism>
<keyword evidence="4" id="KW-0597">Phosphoprotein</keyword>
<dbReference type="Proteomes" id="UP000582231">
    <property type="component" value="Unassembled WGS sequence"/>
</dbReference>
<dbReference type="InterPro" id="IPR050351">
    <property type="entry name" value="BphY/WalK/GraS-like"/>
</dbReference>
<evidence type="ECO:0000256" key="7">
    <source>
        <dbReference type="ARBA" id="ARBA00022777"/>
    </source>
</evidence>
<keyword evidence="8" id="KW-0067">ATP-binding</keyword>
<dbReference type="PANTHER" id="PTHR42878:SF7">
    <property type="entry name" value="SENSOR HISTIDINE KINASE GLRK"/>
    <property type="match status" value="1"/>
</dbReference>
<keyword evidence="13" id="KW-1185">Reference proteome</keyword>
<dbReference type="InterPro" id="IPR004358">
    <property type="entry name" value="Sig_transdc_His_kin-like_C"/>
</dbReference>
<dbReference type="CDD" id="cd00082">
    <property type="entry name" value="HisKA"/>
    <property type="match status" value="1"/>
</dbReference>
<dbReference type="PRINTS" id="PR00344">
    <property type="entry name" value="BCTRLSENSOR"/>
</dbReference>
<dbReference type="GO" id="GO:0030295">
    <property type="term" value="F:protein kinase activator activity"/>
    <property type="evidence" value="ECO:0007669"/>
    <property type="project" value="TreeGrafter"/>
</dbReference>
<evidence type="ECO:0000256" key="8">
    <source>
        <dbReference type="ARBA" id="ARBA00022840"/>
    </source>
</evidence>
<keyword evidence="9" id="KW-0902">Two-component regulatory system</keyword>
<proteinExistence type="predicted"/>
<accession>A0A852RFZ8</accession>
<name>A0A852RFZ8_9ACTN</name>
<dbReference type="SUPFAM" id="SSF47384">
    <property type="entry name" value="Homodimeric domain of signal transducing histidine kinase"/>
    <property type="match status" value="1"/>
</dbReference>
<comment type="caution">
    <text evidence="12">The sequence shown here is derived from an EMBL/GenBank/DDBJ whole genome shotgun (WGS) entry which is preliminary data.</text>
</comment>
<dbReference type="Pfam" id="PF02518">
    <property type="entry name" value="HATPase_c"/>
    <property type="match status" value="1"/>
</dbReference>
<dbReference type="PANTHER" id="PTHR42878">
    <property type="entry name" value="TWO-COMPONENT HISTIDINE KINASE"/>
    <property type="match status" value="1"/>
</dbReference>
<feature type="domain" description="Histidine kinase" evidence="11">
    <location>
        <begin position="185"/>
        <end position="401"/>
    </location>
</feature>
<evidence type="ECO:0000256" key="5">
    <source>
        <dbReference type="ARBA" id="ARBA00022679"/>
    </source>
</evidence>
<keyword evidence="5" id="KW-0808">Transferase</keyword>
<dbReference type="InterPro" id="IPR003661">
    <property type="entry name" value="HisK_dim/P_dom"/>
</dbReference>
<evidence type="ECO:0000259" key="11">
    <source>
        <dbReference type="PROSITE" id="PS50109"/>
    </source>
</evidence>
<dbReference type="InterPro" id="IPR005467">
    <property type="entry name" value="His_kinase_dom"/>
</dbReference>
<dbReference type="InterPro" id="IPR003594">
    <property type="entry name" value="HATPase_dom"/>
</dbReference>
<dbReference type="AlphaFoldDB" id="A0A852RFZ8"/>
<evidence type="ECO:0000256" key="1">
    <source>
        <dbReference type="ARBA" id="ARBA00000085"/>
    </source>
</evidence>
<dbReference type="GO" id="GO:0000156">
    <property type="term" value="F:phosphorelay response regulator activity"/>
    <property type="evidence" value="ECO:0007669"/>
    <property type="project" value="TreeGrafter"/>
</dbReference>
<dbReference type="Gene3D" id="1.10.287.130">
    <property type="match status" value="1"/>
</dbReference>
<evidence type="ECO:0000313" key="13">
    <source>
        <dbReference type="Proteomes" id="UP000582231"/>
    </source>
</evidence>
<keyword evidence="7 12" id="KW-0418">Kinase</keyword>
<dbReference type="RefSeq" id="WP_179728442.1">
    <property type="nucleotide sequence ID" value="NZ_BAABEF010000001.1"/>
</dbReference>
<dbReference type="GO" id="GO:0000155">
    <property type="term" value="F:phosphorelay sensor kinase activity"/>
    <property type="evidence" value="ECO:0007669"/>
    <property type="project" value="InterPro"/>
</dbReference>
<dbReference type="EC" id="2.7.13.3" evidence="3"/>
<comment type="subcellular location">
    <subcellularLocation>
        <location evidence="2">Cell membrane</location>
    </subcellularLocation>
</comment>
<dbReference type="CDD" id="cd00075">
    <property type="entry name" value="HATPase"/>
    <property type="match status" value="1"/>
</dbReference>
<dbReference type="GO" id="GO:0005886">
    <property type="term" value="C:plasma membrane"/>
    <property type="evidence" value="ECO:0007669"/>
    <property type="project" value="UniProtKB-SubCell"/>
</dbReference>
<dbReference type="Gene3D" id="3.30.565.10">
    <property type="entry name" value="Histidine kinase-like ATPase, C-terminal domain"/>
    <property type="match status" value="1"/>
</dbReference>
<dbReference type="SUPFAM" id="SSF55874">
    <property type="entry name" value="ATPase domain of HSP90 chaperone/DNA topoisomerase II/histidine kinase"/>
    <property type="match status" value="1"/>
</dbReference>
<keyword evidence="6" id="KW-0547">Nucleotide-binding</keyword>
<evidence type="ECO:0000256" key="4">
    <source>
        <dbReference type="ARBA" id="ARBA00022553"/>
    </source>
</evidence>
<evidence type="ECO:0000256" key="10">
    <source>
        <dbReference type="ARBA" id="ARBA00039401"/>
    </source>
</evidence>
<dbReference type="PROSITE" id="PS50109">
    <property type="entry name" value="HIS_KIN"/>
    <property type="match status" value="1"/>
</dbReference>
<gene>
    <name evidence="12" type="ORF">BJ958_003783</name>
</gene>
<dbReference type="FunFam" id="3.30.565.10:FF:000006">
    <property type="entry name" value="Sensor histidine kinase WalK"/>
    <property type="match status" value="1"/>
</dbReference>
<dbReference type="SMART" id="SM00387">
    <property type="entry name" value="HATPase_c"/>
    <property type="match status" value="1"/>
</dbReference>
<evidence type="ECO:0000256" key="6">
    <source>
        <dbReference type="ARBA" id="ARBA00022741"/>
    </source>
</evidence>